<dbReference type="RefSeq" id="WP_013272919.1">
    <property type="nucleotide sequence ID" value="NC_014376.1"/>
</dbReference>
<evidence type="ECO:0000313" key="1">
    <source>
        <dbReference type="EMBL" id="ADL04833.1"/>
    </source>
</evidence>
<organism evidence="1 2">
    <name type="scientific">Lacrimispora saccharolytica (strain ATCC 35040 / DSM 2544 / NRCC 2533 / WM1)</name>
    <name type="common">Clostridium saccharolyticum</name>
    <dbReference type="NCBI Taxonomy" id="610130"/>
    <lineage>
        <taxon>Bacteria</taxon>
        <taxon>Bacillati</taxon>
        <taxon>Bacillota</taxon>
        <taxon>Clostridia</taxon>
        <taxon>Lachnospirales</taxon>
        <taxon>Lachnospiraceae</taxon>
        <taxon>Lacrimispora</taxon>
    </lineage>
</organism>
<dbReference type="AlphaFoldDB" id="D9R384"/>
<dbReference type="PaxDb" id="610130-Closa_2255"/>
<dbReference type="HOGENOM" id="CLU_1616779_0_0_9"/>
<dbReference type="OrthoDB" id="2042593at2"/>
<name>D9R384_LACSW</name>
<dbReference type="KEGG" id="csh:Closa_2255"/>
<gene>
    <name evidence="1" type="ordered locus">Closa_2255</name>
</gene>
<accession>D9R384</accession>
<proteinExistence type="predicted"/>
<protein>
    <submittedName>
        <fullName evidence="1">Uncharacterized protein</fullName>
    </submittedName>
</protein>
<evidence type="ECO:0000313" key="2">
    <source>
        <dbReference type="Proteomes" id="UP000001662"/>
    </source>
</evidence>
<dbReference type="EMBL" id="CP002109">
    <property type="protein sequence ID" value="ADL04833.1"/>
    <property type="molecule type" value="Genomic_DNA"/>
</dbReference>
<reference evidence="1" key="1">
    <citation type="submission" date="2010-07" db="EMBL/GenBank/DDBJ databases">
        <title>Complete sequence of Clostridium saccharolyticum WM1.</title>
        <authorList>
            <consortium name="US DOE Joint Genome Institute"/>
            <person name="Lucas S."/>
            <person name="Copeland A."/>
            <person name="Lapidus A."/>
            <person name="Cheng J.-F."/>
            <person name="Bruce D."/>
            <person name="Goodwin L."/>
            <person name="Pitluck S."/>
            <person name="Chertkov O."/>
            <person name="Detter J.C."/>
            <person name="Han C."/>
            <person name="Tapia R."/>
            <person name="Land M."/>
            <person name="Hauser L."/>
            <person name="Chang Y.-J."/>
            <person name="Jeffries C."/>
            <person name="Kyrpides N."/>
            <person name="Ivanova N."/>
            <person name="Mikhailova N."/>
            <person name="Mouttaki H."/>
            <person name="Lin L."/>
            <person name="Zhou J."/>
            <person name="Hemme C.L."/>
            <person name="Woyke T."/>
        </authorList>
    </citation>
    <scope>NUCLEOTIDE SEQUENCE [LARGE SCALE GENOMIC DNA]</scope>
    <source>
        <strain evidence="1">WM1</strain>
    </source>
</reference>
<keyword evidence="2" id="KW-1185">Reference proteome</keyword>
<dbReference type="eggNOG" id="ENOG5033PV0">
    <property type="taxonomic scope" value="Bacteria"/>
</dbReference>
<sequence>MEDMKDMKAPGLEALEKTVEISEFKWYIFDILNEGMEQDGIEKSKFSLNQEEPDAVSFIIRDGALIVCGKGGEASIHHHNFYHAVCDFFNRIYENEEKAEAAVTRFLVRTLDLPGLMKIPSRSMLKDQICRCRKEINALEEKIKNEPGKTDEAMLSLKRIYVKGLKEKIEKYYGESL</sequence>
<dbReference type="Proteomes" id="UP000001662">
    <property type="component" value="Chromosome"/>
</dbReference>